<protein>
    <submittedName>
        <fullName evidence="2">Uncharacterized protein</fullName>
    </submittedName>
</protein>
<proteinExistence type="predicted"/>
<evidence type="ECO:0000313" key="3">
    <source>
        <dbReference type="Proteomes" id="UP000823561"/>
    </source>
</evidence>
<evidence type="ECO:0000256" key="1">
    <source>
        <dbReference type="SAM" id="MobiDB-lite"/>
    </source>
</evidence>
<sequence>MIICSTGNVQPPYIPDPAQFTAATQDCYSDLHTTLFQSSFRRLTIWHKMIGNKRHPVMSSPELSHLSRPDLPHRIPQSQRFPRSAPAGCTGLPGSSSSCHCCSAIGGTHTRRLLELPKPL</sequence>
<dbReference type="Proteomes" id="UP000823561">
    <property type="component" value="Chromosome 18"/>
</dbReference>
<dbReference type="EMBL" id="JADWDJ010000018">
    <property type="protein sequence ID" value="KAG5266769.1"/>
    <property type="molecule type" value="Genomic_DNA"/>
</dbReference>
<comment type="caution">
    <text evidence="2">The sequence shown here is derived from an EMBL/GenBank/DDBJ whole genome shotgun (WGS) entry which is preliminary data.</text>
</comment>
<name>A0AAV6FWA8_9TELE</name>
<keyword evidence="3" id="KW-1185">Reference proteome</keyword>
<accession>A0AAV6FWA8</accession>
<organism evidence="2 3">
    <name type="scientific">Alosa alosa</name>
    <name type="common">allis shad</name>
    <dbReference type="NCBI Taxonomy" id="278164"/>
    <lineage>
        <taxon>Eukaryota</taxon>
        <taxon>Metazoa</taxon>
        <taxon>Chordata</taxon>
        <taxon>Craniata</taxon>
        <taxon>Vertebrata</taxon>
        <taxon>Euteleostomi</taxon>
        <taxon>Actinopterygii</taxon>
        <taxon>Neopterygii</taxon>
        <taxon>Teleostei</taxon>
        <taxon>Clupei</taxon>
        <taxon>Clupeiformes</taxon>
        <taxon>Clupeoidei</taxon>
        <taxon>Clupeidae</taxon>
        <taxon>Alosa</taxon>
    </lineage>
</organism>
<dbReference type="AlphaFoldDB" id="A0AAV6FWA8"/>
<reference evidence="2" key="1">
    <citation type="submission" date="2020-10" db="EMBL/GenBank/DDBJ databases">
        <title>Chromosome-scale genome assembly of the Allis shad, Alosa alosa.</title>
        <authorList>
            <person name="Margot Z."/>
            <person name="Christophe K."/>
            <person name="Cabau C."/>
            <person name="Louis A."/>
            <person name="Berthelot C."/>
            <person name="Parey E."/>
            <person name="Roest Crollius H."/>
            <person name="Montfort J."/>
            <person name="Robinson-Rechavi M."/>
            <person name="Bucao C."/>
            <person name="Bouchez O."/>
            <person name="Gislard M."/>
            <person name="Lluch J."/>
            <person name="Milhes M."/>
            <person name="Lampietro C."/>
            <person name="Lopez Roques C."/>
            <person name="Donnadieu C."/>
            <person name="Braasch I."/>
            <person name="Desvignes T."/>
            <person name="Postlethwait J."/>
            <person name="Bobe J."/>
            <person name="Guiguen Y."/>
        </authorList>
    </citation>
    <scope>NUCLEOTIDE SEQUENCE</scope>
    <source>
        <strain evidence="2">M-15738</strain>
        <tissue evidence="2">Blood</tissue>
    </source>
</reference>
<feature type="region of interest" description="Disordered" evidence="1">
    <location>
        <begin position="58"/>
        <end position="89"/>
    </location>
</feature>
<gene>
    <name evidence="2" type="ORF">AALO_G00236020</name>
</gene>
<evidence type="ECO:0000313" key="2">
    <source>
        <dbReference type="EMBL" id="KAG5266769.1"/>
    </source>
</evidence>